<evidence type="ECO:0000313" key="2">
    <source>
        <dbReference type="EMBL" id="MET3600667.1"/>
    </source>
</evidence>
<proteinExistence type="predicted"/>
<feature type="transmembrane region" description="Helical" evidence="1">
    <location>
        <begin position="66"/>
        <end position="91"/>
    </location>
</feature>
<dbReference type="EMBL" id="JBEPLY010000008">
    <property type="protein sequence ID" value="MET3600667.1"/>
    <property type="molecule type" value="Genomic_DNA"/>
</dbReference>
<organism evidence="2 3">
    <name type="scientific">Martelella mangrovi</name>
    <dbReference type="NCBI Taxonomy" id="1397477"/>
    <lineage>
        <taxon>Bacteria</taxon>
        <taxon>Pseudomonadati</taxon>
        <taxon>Pseudomonadota</taxon>
        <taxon>Alphaproteobacteria</taxon>
        <taxon>Hyphomicrobiales</taxon>
        <taxon>Aurantimonadaceae</taxon>
        <taxon>Martelella</taxon>
    </lineage>
</organism>
<keyword evidence="1" id="KW-0472">Membrane</keyword>
<comment type="caution">
    <text evidence="2">The sequence shown here is derived from an EMBL/GenBank/DDBJ whole genome shotgun (WGS) entry which is preliminary data.</text>
</comment>
<accession>A0ABV2IEJ2</accession>
<keyword evidence="3" id="KW-1185">Reference proteome</keyword>
<sequence>MIREKYPKSEIVTGAEQDLLFARAEIADTVAEVGVGKVVIAVFAAPGSIICASTGFLVIAAASSMIVTLIGAAVTGIGVAVVYPVALSIAAPRSDARFDGD</sequence>
<dbReference type="Proteomes" id="UP001549164">
    <property type="component" value="Unassembled WGS sequence"/>
</dbReference>
<feature type="transmembrane region" description="Helical" evidence="1">
    <location>
        <begin position="38"/>
        <end position="59"/>
    </location>
</feature>
<dbReference type="RefSeq" id="WP_354434552.1">
    <property type="nucleotide sequence ID" value="NZ_JBEPLY010000008.1"/>
</dbReference>
<evidence type="ECO:0000313" key="3">
    <source>
        <dbReference type="Proteomes" id="UP001549164"/>
    </source>
</evidence>
<reference evidence="2 3" key="1">
    <citation type="submission" date="2024-06" db="EMBL/GenBank/DDBJ databases">
        <title>Genomic Encyclopedia of Type Strains, Phase IV (KMG-IV): sequencing the most valuable type-strain genomes for metagenomic binning, comparative biology and taxonomic classification.</title>
        <authorList>
            <person name="Goeker M."/>
        </authorList>
    </citation>
    <scope>NUCLEOTIDE SEQUENCE [LARGE SCALE GENOMIC DNA]</scope>
    <source>
        <strain evidence="2 3">DSM 28102</strain>
    </source>
</reference>
<gene>
    <name evidence="2" type="ORF">ABID12_002617</name>
</gene>
<keyword evidence="1" id="KW-0812">Transmembrane</keyword>
<name>A0ABV2IEJ2_9HYPH</name>
<evidence type="ECO:0000256" key="1">
    <source>
        <dbReference type="SAM" id="Phobius"/>
    </source>
</evidence>
<protein>
    <submittedName>
        <fullName evidence="2">Uncharacterized protein</fullName>
    </submittedName>
</protein>
<keyword evidence="1" id="KW-1133">Transmembrane helix</keyword>